<dbReference type="AlphaFoldDB" id="A0AAV9QZ45"/>
<feature type="compositionally biased region" description="Low complexity" evidence="1">
    <location>
        <begin position="131"/>
        <end position="141"/>
    </location>
</feature>
<protein>
    <submittedName>
        <fullName evidence="2">Uncharacterized protein</fullName>
    </submittedName>
</protein>
<gene>
    <name evidence="2" type="ORF">CRENBAI_001767</name>
</gene>
<name>A0AAV9QZ45_9TELE</name>
<comment type="caution">
    <text evidence="2">The sequence shown here is derived from an EMBL/GenBank/DDBJ whole genome shotgun (WGS) entry which is preliminary data.</text>
</comment>
<proteinExistence type="predicted"/>
<sequence length="192" mass="20722">MRPPHHVLRSGPTSKPTTVTVGTSQSKDQAADEEMISLWEYLRRAAEKSARIAVLVLKCKPPARGREHQHTVSSSPSESVSDAAHFLSPVWHSCMPPSQSSCPPSDSELPVCSSSRRRRCRFQPPTPEPSTPAAAESSTPAVAAAAEPSTFAAAAAEFFTSAVEHQPLTLSLRLCKHSSPCYLQTHDHDTNS</sequence>
<feature type="region of interest" description="Disordered" evidence="1">
    <location>
        <begin position="1"/>
        <end position="32"/>
    </location>
</feature>
<accession>A0AAV9QZ45</accession>
<reference evidence="2 3" key="1">
    <citation type="submission" date="2021-06" db="EMBL/GenBank/DDBJ databases">
        <authorList>
            <person name="Palmer J.M."/>
        </authorList>
    </citation>
    <scope>NUCLEOTIDE SEQUENCE [LARGE SCALE GENOMIC DNA]</scope>
    <source>
        <strain evidence="2 3">MEX-2019</strain>
        <tissue evidence="2">Muscle</tissue>
    </source>
</reference>
<feature type="region of interest" description="Disordered" evidence="1">
    <location>
        <begin position="116"/>
        <end position="141"/>
    </location>
</feature>
<dbReference type="Proteomes" id="UP001311232">
    <property type="component" value="Unassembled WGS sequence"/>
</dbReference>
<organism evidence="2 3">
    <name type="scientific">Crenichthys baileyi</name>
    <name type="common">White River springfish</name>
    <dbReference type="NCBI Taxonomy" id="28760"/>
    <lineage>
        <taxon>Eukaryota</taxon>
        <taxon>Metazoa</taxon>
        <taxon>Chordata</taxon>
        <taxon>Craniata</taxon>
        <taxon>Vertebrata</taxon>
        <taxon>Euteleostomi</taxon>
        <taxon>Actinopterygii</taxon>
        <taxon>Neopterygii</taxon>
        <taxon>Teleostei</taxon>
        <taxon>Neoteleostei</taxon>
        <taxon>Acanthomorphata</taxon>
        <taxon>Ovalentaria</taxon>
        <taxon>Atherinomorphae</taxon>
        <taxon>Cyprinodontiformes</taxon>
        <taxon>Goodeidae</taxon>
        <taxon>Crenichthys</taxon>
    </lineage>
</organism>
<evidence type="ECO:0000256" key="1">
    <source>
        <dbReference type="SAM" id="MobiDB-lite"/>
    </source>
</evidence>
<keyword evidence="3" id="KW-1185">Reference proteome</keyword>
<evidence type="ECO:0000313" key="2">
    <source>
        <dbReference type="EMBL" id="KAK5601280.1"/>
    </source>
</evidence>
<feature type="compositionally biased region" description="Polar residues" evidence="1">
    <location>
        <begin position="11"/>
        <end position="28"/>
    </location>
</feature>
<dbReference type="EMBL" id="JAHHUM010002696">
    <property type="protein sequence ID" value="KAK5601280.1"/>
    <property type="molecule type" value="Genomic_DNA"/>
</dbReference>
<evidence type="ECO:0000313" key="3">
    <source>
        <dbReference type="Proteomes" id="UP001311232"/>
    </source>
</evidence>